<evidence type="ECO:0000313" key="5">
    <source>
        <dbReference type="EMBL" id="BBX45406.1"/>
    </source>
</evidence>
<dbReference type="GO" id="GO:0005829">
    <property type="term" value="C:cytosol"/>
    <property type="evidence" value="ECO:0007669"/>
    <property type="project" value="TreeGrafter"/>
</dbReference>
<dbReference type="PANTHER" id="PTHR45527:SF1">
    <property type="entry name" value="FATTY ACID SYNTHASE"/>
    <property type="match status" value="1"/>
</dbReference>
<feature type="domain" description="Carrier" evidence="4">
    <location>
        <begin position="959"/>
        <end position="1033"/>
    </location>
</feature>
<dbReference type="InterPro" id="IPR009081">
    <property type="entry name" value="PP-bd_ACP"/>
</dbReference>
<dbReference type="GO" id="GO:0031177">
    <property type="term" value="F:phosphopantetheine binding"/>
    <property type="evidence" value="ECO:0007669"/>
    <property type="project" value="InterPro"/>
</dbReference>
<dbReference type="SUPFAM" id="SSF52777">
    <property type="entry name" value="CoA-dependent acyltransferases"/>
    <property type="match status" value="4"/>
</dbReference>
<dbReference type="GO" id="GO:0043041">
    <property type="term" value="P:amino acid activation for nonribosomal peptide biosynthetic process"/>
    <property type="evidence" value="ECO:0007669"/>
    <property type="project" value="TreeGrafter"/>
</dbReference>
<dbReference type="EMBL" id="AP022569">
    <property type="protein sequence ID" value="BBX45406.1"/>
    <property type="molecule type" value="Genomic_DNA"/>
</dbReference>
<accession>A0A7I7KUN6</accession>
<dbReference type="InterPro" id="IPR000873">
    <property type="entry name" value="AMP-dep_synth/lig_dom"/>
</dbReference>
<evidence type="ECO:0000256" key="3">
    <source>
        <dbReference type="ARBA" id="ARBA00022553"/>
    </source>
</evidence>
<dbReference type="Gene3D" id="2.30.38.10">
    <property type="entry name" value="Luciferase, Domain 3"/>
    <property type="match status" value="1"/>
</dbReference>
<dbReference type="Pfam" id="PF00550">
    <property type="entry name" value="PP-binding"/>
    <property type="match status" value="1"/>
</dbReference>
<organism evidence="5 6">
    <name type="scientific">Mycobacterium cookii</name>
    <dbReference type="NCBI Taxonomy" id="1775"/>
    <lineage>
        <taxon>Bacteria</taxon>
        <taxon>Bacillati</taxon>
        <taxon>Actinomycetota</taxon>
        <taxon>Actinomycetes</taxon>
        <taxon>Mycobacteriales</taxon>
        <taxon>Mycobacteriaceae</taxon>
        <taxon>Mycobacterium</taxon>
    </lineage>
</organism>
<dbReference type="InterPro" id="IPR020845">
    <property type="entry name" value="AMP-binding_CS"/>
</dbReference>
<dbReference type="Gene3D" id="3.30.559.30">
    <property type="entry name" value="Nonribosomal peptide synthetase, condensation domain"/>
    <property type="match status" value="2"/>
</dbReference>
<dbReference type="CDD" id="cd05930">
    <property type="entry name" value="A_NRPS"/>
    <property type="match status" value="1"/>
</dbReference>
<dbReference type="InterPro" id="IPR025110">
    <property type="entry name" value="AMP-bd_C"/>
</dbReference>
<dbReference type="Gene3D" id="3.40.50.980">
    <property type="match status" value="2"/>
</dbReference>
<dbReference type="Proteomes" id="UP000465866">
    <property type="component" value="Chromosome"/>
</dbReference>
<dbReference type="Gene3D" id="3.30.300.30">
    <property type="match status" value="1"/>
</dbReference>
<dbReference type="GO" id="GO:0003824">
    <property type="term" value="F:catalytic activity"/>
    <property type="evidence" value="ECO:0007669"/>
    <property type="project" value="InterPro"/>
</dbReference>
<dbReference type="InterPro" id="IPR020806">
    <property type="entry name" value="PKS_PP-bd"/>
</dbReference>
<dbReference type="Pfam" id="PF00668">
    <property type="entry name" value="Condensation"/>
    <property type="match status" value="2"/>
</dbReference>
<dbReference type="Gene3D" id="3.30.559.10">
    <property type="entry name" value="Chloramphenicol acetyltransferase-like domain"/>
    <property type="match status" value="2"/>
</dbReference>
<dbReference type="InterPro" id="IPR023213">
    <property type="entry name" value="CAT-like_dom_sf"/>
</dbReference>
<dbReference type="PROSITE" id="PS50075">
    <property type="entry name" value="CARRIER"/>
    <property type="match status" value="1"/>
</dbReference>
<dbReference type="NCBIfam" id="TIGR01733">
    <property type="entry name" value="AA-adenyl-dom"/>
    <property type="match status" value="1"/>
</dbReference>
<keyword evidence="6" id="KW-1185">Reference proteome</keyword>
<sequence length="1468" mass="157684">MTAADTQADVTSDIEDVMALSPLQEGLYSLTALAEFSEGQPADDPYVIGMAADIFGALDVALLRDCASTMLIRHPNLRASFFSRGIPRPVQIVPSRVELPWRDVTAAAADLGELEADERRRPFDLERRPAIRFLLIELPDARWRLVITAHHIVIDGWSLPVFVTEMMILYRAGGDPAALPVAPRPYRDYIGWLAGRDQQASQRVWREHLAGMPGPTMLAAAFGGSDAARKAAGLPRRTELQLGAQATKRLVDGARSRGVTLNTVLQTAWALIVSRLTDRTDVVFGVTVSGRPAELTGVETMVGLFINTVPLRVQLDPGTPAGEQCLAVQRDSAMLREHSYLGHAQLRALGSVGEMYDSLLVYENFPTGGLAAGDELVGTGVTFRPAAVESLTHFPIVLAAHMADDGLVLMVEVIDSALGNTTAQMLGDRLLSTAERLLDSWDRPLRDVSILTADESAPLVGSPTKSATKQGIHTRFAAAAARTPDSSAITWAGGALSYRELDTAANRLAGALSARGACAESPVAITLPRGPDYIVAILAVLKTGAMYVPLEPAMPAERVNSILRQSGAAIVIDDDVVRDVDGSDDFRPVDVSPDQAAYVVFTSGTTGEPKGVIGTHAAVGAYADDHVDHVLRPAAKRLGRPLCIAHAWSFAFDAAWQPLVALLDGHAVHVVDERTQTDAEALVAAIAEHGVDMIDTTPSMFAQLRSAGLLTRVPLAVLALGGEALGGASWSFIRAACRRTGMTAFNCYGPTETTVEAVVAAIDDYDEPSIGRPTTSTRGYVLDSALRPVAYGVAGELYLGGAQLARGYLGRAPETVQRFVADPFGTGERMYRTGDLVRRQPDGSLHYVGRADAQVKIRGHRVEPAEIAVVLESHPGVRQACVVVHEHRGVPRLTAYVAVGDSTSLPELRRMLVGRLPRYMVPQRIVIVDEIPLTANGKLDEAALAAIESADTAEPAGGEPQTATESTLLDVLAEILQVNRIEPDAGFLELGLDSIVALSVVQSARRRGLALRARLVLECGSVRELAAAIDAEALYGHDTSLEADDATGPIPLLPNAHWLYEFGEPRRLAQAEAIRLPDGVTGDQLRAALAIIVDGHEVLRSRLDRATMTLHAGSAGEFLTEVSVADDLQAAVREHTARAIDGLDPERGKLVAATWLRPPTGQSVLVLAAHVLAMDPVSWQVVLGELDATLHALLAGMTPAPVREHTSYRRWVRAMAGRAETLDSEPYWAAQLAGDDPDLGQRRLRPATDRARDLLVSTAMLDTATTARLMRSGLPVFEVLVAAAAQVITRWRQSRGQPTPPPLLALETHGRADALFDGGIDSTETVGLLSAIYPLRVDTEDPRRVHELLTAIPGDGVDYGLLRYLRRDTANRLAEFDGPQLLLNYLGHADVSGTNGLWLDRSLLNGVSPLPEPDLAVRYELSLVATVLGSGEHQVLVTQWRSLPDILGQSDITELQGLWRQALEEMVT</sequence>
<proteinExistence type="predicted"/>
<protein>
    <submittedName>
        <fullName evidence="5">Non-ribosomal peptide synthetase</fullName>
    </submittedName>
</protein>
<dbReference type="SUPFAM" id="SSF56801">
    <property type="entry name" value="Acetyl-CoA synthetase-like"/>
    <property type="match status" value="1"/>
</dbReference>
<dbReference type="FunFam" id="2.30.38.10:FF:000001">
    <property type="entry name" value="Non-ribosomal peptide synthetase PvdI"/>
    <property type="match status" value="1"/>
</dbReference>
<dbReference type="KEGG" id="mcoo:MCOO_14210"/>
<name>A0A7I7KUN6_9MYCO</name>
<dbReference type="GO" id="GO:0008610">
    <property type="term" value="P:lipid biosynthetic process"/>
    <property type="evidence" value="ECO:0007669"/>
    <property type="project" value="UniProtKB-ARBA"/>
</dbReference>
<keyword evidence="2" id="KW-0596">Phosphopantetheine</keyword>
<keyword evidence="3" id="KW-0597">Phosphoprotein</keyword>
<evidence type="ECO:0000259" key="4">
    <source>
        <dbReference type="PROSITE" id="PS50075"/>
    </source>
</evidence>
<dbReference type="InterPro" id="IPR045851">
    <property type="entry name" value="AMP-bd_C_sf"/>
</dbReference>
<evidence type="ECO:0000313" key="6">
    <source>
        <dbReference type="Proteomes" id="UP000465866"/>
    </source>
</evidence>
<dbReference type="InterPro" id="IPR010071">
    <property type="entry name" value="AA_adenyl_dom"/>
</dbReference>
<dbReference type="GO" id="GO:0044550">
    <property type="term" value="P:secondary metabolite biosynthetic process"/>
    <property type="evidence" value="ECO:0007669"/>
    <property type="project" value="TreeGrafter"/>
</dbReference>
<gene>
    <name evidence="5" type="primary">mbtF</name>
    <name evidence="5" type="ORF">MCOO_14210</name>
</gene>
<dbReference type="Pfam" id="PF13193">
    <property type="entry name" value="AMP-binding_C"/>
    <property type="match status" value="1"/>
</dbReference>
<dbReference type="PROSITE" id="PS00455">
    <property type="entry name" value="AMP_BINDING"/>
    <property type="match status" value="1"/>
</dbReference>
<evidence type="ECO:0000256" key="1">
    <source>
        <dbReference type="ARBA" id="ARBA00001957"/>
    </source>
</evidence>
<dbReference type="InterPro" id="IPR036736">
    <property type="entry name" value="ACP-like_sf"/>
</dbReference>
<dbReference type="SMART" id="SM00823">
    <property type="entry name" value="PKS_PP"/>
    <property type="match status" value="1"/>
</dbReference>
<dbReference type="RefSeq" id="WP_163775703.1">
    <property type="nucleotide sequence ID" value="NZ_AP022569.1"/>
</dbReference>
<dbReference type="SMART" id="SM01294">
    <property type="entry name" value="PKS_PP_betabranch"/>
    <property type="match status" value="1"/>
</dbReference>
<evidence type="ECO:0000256" key="2">
    <source>
        <dbReference type="ARBA" id="ARBA00022450"/>
    </source>
</evidence>
<reference evidence="5 6" key="1">
    <citation type="journal article" date="2019" name="Emerg. Microbes Infect.">
        <title>Comprehensive subspecies identification of 175 nontuberculous mycobacteria species based on 7547 genomic profiles.</title>
        <authorList>
            <person name="Matsumoto Y."/>
            <person name="Kinjo T."/>
            <person name="Motooka D."/>
            <person name="Nabeya D."/>
            <person name="Jung N."/>
            <person name="Uechi K."/>
            <person name="Horii T."/>
            <person name="Iida T."/>
            <person name="Fujita J."/>
            <person name="Nakamura S."/>
        </authorList>
    </citation>
    <scope>NUCLEOTIDE SEQUENCE [LARGE SCALE GENOMIC DNA]</scope>
    <source>
        <strain evidence="5 6">JCM 12404</strain>
    </source>
</reference>
<dbReference type="Pfam" id="PF00501">
    <property type="entry name" value="AMP-binding"/>
    <property type="match status" value="1"/>
</dbReference>
<dbReference type="SUPFAM" id="SSF47336">
    <property type="entry name" value="ACP-like"/>
    <property type="match status" value="1"/>
</dbReference>
<dbReference type="PANTHER" id="PTHR45527">
    <property type="entry name" value="NONRIBOSOMAL PEPTIDE SYNTHETASE"/>
    <property type="match status" value="1"/>
</dbReference>
<dbReference type="InterPro" id="IPR001242">
    <property type="entry name" value="Condensation_dom"/>
</dbReference>
<comment type="cofactor">
    <cofactor evidence="1">
        <name>pantetheine 4'-phosphate</name>
        <dbReference type="ChEBI" id="CHEBI:47942"/>
    </cofactor>
</comment>
<dbReference type="UniPathway" id="UPA00011"/>
<dbReference type="Gene3D" id="1.10.1200.10">
    <property type="entry name" value="ACP-like"/>
    <property type="match status" value="1"/>
</dbReference>